<dbReference type="EMBL" id="JAUEPR010000107">
    <property type="protein sequence ID" value="KAK0463436.1"/>
    <property type="molecule type" value="Genomic_DNA"/>
</dbReference>
<reference evidence="3" key="1">
    <citation type="submission" date="2023-06" db="EMBL/GenBank/DDBJ databases">
        <authorList>
            <consortium name="Lawrence Berkeley National Laboratory"/>
            <person name="Ahrendt S."/>
            <person name="Sahu N."/>
            <person name="Indic B."/>
            <person name="Wong-Bajracharya J."/>
            <person name="Merenyi Z."/>
            <person name="Ke H.-M."/>
            <person name="Monk M."/>
            <person name="Kocsube S."/>
            <person name="Drula E."/>
            <person name="Lipzen A."/>
            <person name="Balint B."/>
            <person name="Henrissat B."/>
            <person name="Andreopoulos B."/>
            <person name="Martin F.M."/>
            <person name="Harder C.B."/>
            <person name="Rigling D."/>
            <person name="Ford K.L."/>
            <person name="Foster G.D."/>
            <person name="Pangilinan J."/>
            <person name="Papanicolaou A."/>
            <person name="Barry K."/>
            <person name="LaButti K."/>
            <person name="Viragh M."/>
            <person name="Koriabine M."/>
            <person name="Yan M."/>
            <person name="Riley R."/>
            <person name="Champramary S."/>
            <person name="Plett K.L."/>
            <person name="Tsai I.J."/>
            <person name="Slot J."/>
            <person name="Sipos G."/>
            <person name="Plett J."/>
            <person name="Nagy L.G."/>
            <person name="Grigoriev I.V."/>
        </authorList>
    </citation>
    <scope>NUCLEOTIDE SEQUENCE</scope>
    <source>
        <strain evidence="3">ICMP 16352</strain>
    </source>
</reference>
<comment type="similarity">
    <text evidence="1">Belongs to the peptidase C14B family.</text>
</comment>
<comment type="caution">
    <text evidence="3">The sequence shown here is derived from an EMBL/GenBank/DDBJ whole genome shotgun (WGS) entry which is preliminary data.</text>
</comment>
<evidence type="ECO:0000259" key="2">
    <source>
        <dbReference type="Pfam" id="PF00656"/>
    </source>
</evidence>
<dbReference type="AlphaFoldDB" id="A0AA39T4A1"/>
<organism evidence="3 4">
    <name type="scientific">Armillaria novae-zelandiae</name>
    <dbReference type="NCBI Taxonomy" id="153914"/>
    <lineage>
        <taxon>Eukaryota</taxon>
        <taxon>Fungi</taxon>
        <taxon>Dikarya</taxon>
        <taxon>Basidiomycota</taxon>
        <taxon>Agaricomycotina</taxon>
        <taxon>Agaricomycetes</taxon>
        <taxon>Agaricomycetidae</taxon>
        <taxon>Agaricales</taxon>
        <taxon>Marasmiineae</taxon>
        <taxon>Physalacriaceae</taxon>
        <taxon>Armillaria</taxon>
    </lineage>
</organism>
<protein>
    <submittedName>
        <fullName evidence="3">Caspase domain-containing protein</fullName>
    </submittedName>
</protein>
<dbReference type="InterPro" id="IPR050452">
    <property type="entry name" value="Metacaspase"/>
</dbReference>
<dbReference type="GO" id="GO:0006508">
    <property type="term" value="P:proteolysis"/>
    <property type="evidence" value="ECO:0007669"/>
    <property type="project" value="InterPro"/>
</dbReference>
<feature type="domain" description="Peptidase C14 caspase" evidence="2">
    <location>
        <begin position="210"/>
        <end position="467"/>
    </location>
</feature>
<keyword evidence="4" id="KW-1185">Reference proteome</keyword>
<gene>
    <name evidence="3" type="ORF">IW261DRAFT_1525192</name>
</gene>
<proteinExistence type="inferred from homology"/>
<evidence type="ECO:0000313" key="4">
    <source>
        <dbReference type="Proteomes" id="UP001175227"/>
    </source>
</evidence>
<dbReference type="GO" id="GO:0004197">
    <property type="term" value="F:cysteine-type endopeptidase activity"/>
    <property type="evidence" value="ECO:0007669"/>
    <property type="project" value="InterPro"/>
</dbReference>
<sequence>MSSHMPIPHLGASTYVESNSIPFSQYHSRIPEPMPHTPTNQTWESVDDAISFPFISTAPSNSFPCYQETYSMRPFVPCGVRQRRSGDDDMKVTAERLASLQRIEMELARHHGVDTAAFTGTEEAEEELEALCGIKVPIPNIDSAELLEHIRNKAHLHSDAKSEQALDNLRELHHLRSKFWSLLQIARIKMIIPKSISGSPYRHPDTSRFWAVIIGIDDYESYPLRGAVSDALLMKDYLQKELRMPATRIECLLSSNYRNAIFPSRRNITRKLLSLATDSQIECGDNIIIFFSGHGTSYSFSEDPQGADGIPDARRSSRFASPIEALCPADRGKPDDWGVPIPDISDREINGILHQISRNKGHQITVILDCCHSGSATRDIQAEVEVKRVAPLGSPEEMLNTAQESLSGYPDYQDVFSEGWRPDNSSHVTLAACSGFQFAVETLVKGVYNGVFTRSLVDTLRSGYCKKETTYVDLHGALPWSLLQRPVVTGDHKRELLWYRK</sequence>
<dbReference type="GO" id="GO:0005737">
    <property type="term" value="C:cytoplasm"/>
    <property type="evidence" value="ECO:0007669"/>
    <property type="project" value="TreeGrafter"/>
</dbReference>
<dbReference type="PANTHER" id="PTHR48104:SF30">
    <property type="entry name" value="METACASPASE-1"/>
    <property type="match status" value="1"/>
</dbReference>
<dbReference type="Proteomes" id="UP001175227">
    <property type="component" value="Unassembled WGS sequence"/>
</dbReference>
<dbReference type="Gene3D" id="3.40.50.1460">
    <property type="match status" value="1"/>
</dbReference>
<evidence type="ECO:0000313" key="3">
    <source>
        <dbReference type="EMBL" id="KAK0463436.1"/>
    </source>
</evidence>
<dbReference type="InterPro" id="IPR011600">
    <property type="entry name" value="Pept_C14_caspase"/>
</dbReference>
<dbReference type="Pfam" id="PF00656">
    <property type="entry name" value="Peptidase_C14"/>
    <property type="match status" value="1"/>
</dbReference>
<dbReference type="PANTHER" id="PTHR48104">
    <property type="entry name" value="METACASPASE-4"/>
    <property type="match status" value="1"/>
</dbReference>
<evidence type="ECO:0000256" key="1">
    <source>
        <dbReference type="ARBA" id="ARBA00009005"/>
    </source>
</evidence>
<name>A0AA39T4A1_9AGAR</name>
<accession>A0AA39T4A1</accession>